<dbReference type="NCBIfam" id="TIGR00710">
    <property type="entry name" value="efflux_Bcr_CflA"/>
    <property type="match status" value="1"/>
</dbReference>
<dbReference type="GO" id="GO:0005886">
    <property type="term" value="C:plasma membrane"/>
    <property type="evidence" value="ECO:0007669"/>
    <property type="project" value="UniProtKB-SubCell"/>
</dbReference>
<dbReference type="RefSeq" id="WP_042556640.1">
    <property type="nucleotide sequence ID" value="NZ_JXQW01000119.1"/>
</dbReference>
<comment type="subcellular location">
    <subcellularLocation>
        <location evidence="8">Cell inner membrane</location>
        <topology evidence="8">Multi-pass membrane protein</topology>
    </subcellularLocation>
    <subcellularLocation>
        <location evidence="1">Cell membrane</location>
        <topology evidence="1">Multi-pass membrane protein</topology>
    </subcellularLocation>
</comment>
<dbReference type="Proteomes" id="UP000032068">
    <property type="component" value="Unassembled WGS sequence"/>
</dbReference>
<reference evidence="10 11" key="1">
    <citation type="submission" date="2014-12" db="EMBL/GenBank/DDBJ databases">
        <title>16Stimator: statistical estimation of ribosomal gene copy numbers from draft genome assemblies.</title>
        <authorList>
            <person name="Perisin M.A."/>
            <person name="Vetter M."/>
            <person name="Gilbert J.A."/>
            <person name="Bergelson J."/>
        </authorList>
    </citation>
    <scope>NUCLEOTIDE SEQUENCE [LARGE SCALE GENOMIC DNA]</scope>
    <source>
        <strain evidence="10 11">MEJ086</strain>
    </source>
</reference>
<feature type="transmembrane region" description="Helical" evidence="8">
    <location>
        <begin position="161"/>
        <end position="181"/>
    </location>
</feature>
<dbReference type="GO" id="GO:0042910">
    <property type="term" value="F:xenobiotic transmembrane transporter activity"/>
    <property type="evidence" value="ECO:0007669"/>
    <property type="project" value="InterPro"/>
</dbReference>
<dbReference type="PRINTS" id="PR01035">
    <property type="entry name" value="TCRTETA"/>
</dbReference>
<feature type="transmembrane region" description="Helical" evidence="8">
    <location>
        <begin position="304"/>
        <end position="322"/>
    </location>
</feature>
<dbReference type="OrthoDB" id="9814303at2"/>
<evidence type="ECO:0000259" key="9">
    <source>
        <dbReference type="PROSITE" id="PS50850"/>
    </source>
</evidence>
<dbReference type="AlphaFoldDB" id="A0A0D0JSP8"/>
<dbReference type="InterPro" id="IPR004812">
    <property type="entry name" value="Efflux_drug-R_Bcr/CmlA"/>
</dbReference>
<feature type="transmembrane region" description="Helical" evidence="8">
    <location>
        <begin position="75"/>
        <end position="94"/>
    </location>
</feature>
<evidence type="ECO:0000256" key="3">
    <source>
        <dbReference type="ARBA" id="ARBA00022448"/>
    </source>
</evidence>
<keyword evidence="8" id="KW-0997">Cell inner membrane</keyword>
<dbReference type="InterPro" id="IPR011701">
    <property type="entry name" value="MFS"/>
</dbReference>
<feature type="transmembrane region" description="Helical" evidence="8">
    <location>
        <begin position="343"/>
        <end position="363"/>
    </location>
</feature>
<comment type="caution">
    <text evidence="10">The sequence shown here is derived from an EMBL/GenBank/DDBJ whole genome shotgun (WGS) entry which is preliminary data.</text>
</comment>
<dbReference type="PANTHER" id="PTHR23502:SF162">
    <property type="entry name" value="INNER MEMBRANE TRANSPORT PROTEIN YDHC"/>
    <property type="match status" value="1"/>
</dbReference>
<keyword evidence="6 8" id="KW-1133">Transmembrane helix</keyword>
<evidence type="ECO:0000256" key="2">
    <source>
        <dbReference type="ARBA" id="ARBA00006236"/>
    </source>
</evidence>
<evidence type="ECO:0000313" key="11">
    <source>
        <dbReference type="Proteomes" id="UP000032068"/>
    </source>
</evidence>
<feature type="transmembrane region" description="Helical" evidence="8">
    <location>
        <begin position="202"/>
        <end position="227"/>
    </location>
</feature>
<dbReference type="GO" id="GO:1990961">
    <property type="term" value="P:xenobiotic detoxification by transmembrane export across the plasma membrane"/>
    <property type="evidence" value="ECO:0007669"/>
    <property type="project" value="InterPro"/>
</dbReference>
<sequence>MNERKQRGFIFFAILLAMVNLLASDIYVSAFPVLERDFATDSTWVGWSLSLFFIGSVLTLPIYGAMSDRFGRKPVLLVGLVVFAVGSFTCLMAASVEWFLTGRFIQAAGVCAAYVLWQPMVVDIYPPAQVQRVFAIVMPFLGISPALGPLLGGLLTEQWGWRSIFIFLLAINALLIAWTVLGFRESLVAMPDSQRRESLLQGYAVVLGQWRMTGIFLALGLCIGMYMAYLTLCPFLFAGLGYSPVQIGLTFIPIAGAFGGGGALAKVLCRKYSELHVTRLGVLGAMLGSLVLTISLWVTSLSSALQVIVPFMLVTMSIGVAIPTGTSVVMRAADHRAGTCSSAMNVISSLLAFAVTLVSALLLSRLGPLTLAGVVVGSATLALLCVTSVGRGTTPLCTAQG</sequence>
<dbReference type="InterPro" id="IPR036259">
    <property type="entry name" value="MFS_trans_sf"/>
</dbReference>
<feature type="transmembrane region" description="Helical" evidence="8">
    <location>
        <begin position="369"/>
        <end position="386"/>
    </location>
</feature>
<keyword evidence="5 8" id="KW-0812">Transmembrane</keyword>
<protein>
    <recommendedName>
        <fullName evidence="8">Bcr/CflA family efflux transporter</fullName>
    </recommendedName>
</protein>
<dbReference type="EMBL" id="JXQW01000119">
    <property type="protein sequence ID" value="KIP88020.1"/>
    <property type="molecule type" value="Genomic_DNA"/>
</dbReference>
<dbReference type="InterPro" id="IPR020846">
    <property type="entry name" value="MFS_dom"/>
</dbReference>
<comment type="similarity">
    <text evidence="2 8">Belongs to the major facilitator superfamily. Bcr/CmlA family.</text>
</comment>
<keyword evidence="3 8" id="KW-0813">Transport</keyword>
<dbReference type="PANTHER" id="PTHR23502">
    <property type="entry name" value="MAJOR FACILITATOR SUPERFAMILY"/>
    <property type="match status" value="1"/>
</dbReference>
<organism evidence="10 11">
    <name type="scientific">Pseudomonas fulva</name>
    <dbReference type="NCBI Taxonomy" id="47880"/>
    <lineage>
        <taxon>Bacteria</taxon>
        <taxon>Pseudomonadati</taxon>
        <taxon>Pseudomonadota</taxon>
        <taxon>Gammaproteobacteria</taxon>
        <taxon>Pseudomonadales</taxon>
        <taxon>Pseudomonadaceae</taxon>
        <taxon>Pseudomonas</taxon>
    </lineage>
</organism>
<feature type="transmembrane region" description="Helical" evidence="8">
    <location>
        <begin position="9"/>
        <end position="32"/>
    </location>
</feature>
<dbReference type="PROSITE" id="PS50850">
    <property type="entry name" value="MFS"/>
    <property type="match status" value="1"/>
</dbReference>
<evidence type="ECO:0000256" key="5">
    <source>
        <dbReference type="ARBA" id="ARBA00022692"/>
    </source>
</evidence>
<feature type="transmembrane region" description="Helical" evidence="8">
    <location>
        <begin position="133"/>
        <end position="155"/>
    </location>
</feature>
<keyword evidence="7 8" id="KW-0472">Membrane</keyword>
<feature type="transmembrane region" description="Helical" evidence="8">
    <location>
        <begin position="280"/>
        <end position="298"/>
    </location>
</feature>
<feature type="domain" description="Major facilitator superfamily (MFS) profile" evidence="9">
    <location>
        <begin position="9"/>
        <end position="391"/>
    </location>
</feature>
<feature type="transmembrane region" description="Helical" evidence="8">
    <location>
        <begin position="247"/>
        <end position="268"/>
    </location>
</feature>
<proteinExistence type="inferred from homology"/>
<evidence type="ECO:0000256" key="4">
    <source>
        <dbReference type="ARBA" id="ARBA00022475"/>
    </source>
</evidence>
<dbReference type="InterPro" id="IPR001958">
    <property type="entry name" value="Tet-R_TetA/multi-R_MdtG-like"/>
</dbReference>
<evidence type="ECO:0000313" key="10">
    <source>
        <dbReference type="EMBL" id="KIP88020.1"/>
    </source>
</evidence>
<feature type="transmembrane region" description="Helical" evidence="8">
    <location>
        <begin position="44"/>
        <end position="63"/>
    </location>
</feature>
<dbReference type="SUPFAM" id="SSF103473">
    <property type="entry name" value="MFS general substrate transporter"/>
    <property type="match status" value="1"/>
</dbReference>
<keyword evidence="4" id="KW-1003">Cell membrane</keyword>
<gene>
    <name evidence="10" type="ORF">RU08_25205</name>
</gene>
<accession>A0A0D0JSP8</accession>
<evidence type="ECO:0000256" key="6">
    <source>
        <dbReference type="ARBA" id="ARBA00022989"/>
    </source>
</evidence>
<evidence type="ECO:0000256" key="1">
    <source>
        <dbReference type="ARBA" id="ARBA00004651"/>
    </source>
</evidence>
<feature type="transmembrane region" description="Helical" evidence="8">
    <location>
        <begin position="100"/>
        <end position="121"/>
    </location>
</feature>
<dbReference type="Gene3D" id="1.20.1720.10">
    <property type="entry name" value="Multidrug resistance protein D"/>
    <property type="match status" value="1"/>
</dbReference>
<evidence type="ECO:0000256" key="8">
    <source>
        <dbReference type="RuleBase" id="RU365088"/>
    </source>
</evidence>
<evidence type="ECO:0000256" key="7">
    <source>
        <dbReference type="ARBA" id="ARBA00023136"/>
    </source>
</evidence>
<dbReference type="Pfam" id="PF07690">
    <property type="entry name" value="MFS_1"/>
    <property type="match status" value="1"/>
</dbReference>
<name>A0A0D0JSP8_9PSED</name>